<dbReference type="GO" id="GO:0005886">
    <property type="term" value="C:plasma membrane"/>
    <property type="evidence" value="ECO:0007669"/>
    <property type="project" value="UniProtKB-SubCell"/>
</dbReference>
<reference evidence="7" key="1">
    <citation type="submission" date="2021-01" db="EMBL/GenBank/DDBJ databases">
        <title>Genome sequence of strain Noviherbaspirillum sp. DKR-6.</title>
        <authorList>
            <person name="Chaudhary D.K."/>
        </authorList>
    </citation>
    <scope>NUCLEOTIDE SEQUENCE</scope>
    <source>
        <strain evidence="7">DKR-6</strain>
    </source>
</reference>
<evidence type="ECO:0000256" key="3">
    <source>
        <dbReference type="ARBA" id="ARBA00022692"/>
    </source>
</evidence>
<dbReference type="CDD" id="cd06581">
    <property type="entry name" value="TM_PBP1_LivM_like"/>
    <property type="match status" value="1"/>
</dbReference>
<organism evidence="7 8">
    <name type="scientific">Noviherbaspirillum pedocola</name>
    <dbReference type="NCBI Taxonomy" id="2801341"/>
    <lineage>
        <taxon>Bacteria</taxon>
        <taxon>Pseudomonadati</taxon>
        <taxon>Pseudomonadota</taxon>
        <taxon>Betaproteobacteria</taxon>
        <taxon>Burkholderiales</taxon>
        <taxon>Oxalobacteraceae</taxon>
        <taxon>Noviherbaspirillum</taxon>
    </lineage>
</organism>
<protein>
    <submittedName>
        <fullName evidence="7">Branched-chain amino acid ABC transporter permease</fullName>
    </submittedName>
</protein>
<evidence type="ECO:0000256" key="4">
    <source>
        <dbReference type="ARBA" id="ARBA00022989"/>
    </source>
</evidence>
<dbReference type="AlphaFoldDB" id="A0A934T3M2"/>
<evidence type="ECO:0000256" key="6">
    <source>
        <dbReference type="SAM" id="Phobius"/>
    </source>
</evidence>
<feature type="transmembrane region" description="Helical" evidence="6">
    <location>
        <begin position="34"/>
        <end position="51"/>
    </location>
</feature>
<keyword evidence="5 6" id="KW-0472">Membrane</keyword>
<dbReference type="Pfam" id="PF02653">
    <property type="entry name" value="BPD_transp_2"/>
    <property type="match status" value="1"/>
</dbReference>
<feature type="transmembrane region" description="Helical" evidence="6">
    <location>
        <begin position="307"/>
        <end position="325"/>
    </location>
</feature>
<dbReference type="EMBL" id="JAEPBG010000036">
    <property type="protein sequence ID" value="MBK4739064.1"/>
    <property type="molecule type" value="Genomic_DNA"/>
</dbReference>
<dbReference type="Proteomes" id="UP000622890">
    <property type="component" value="Unassembled WGS sequence"/>
</dbReference>
<feature type="transmembrane region" description="Helical" evidence="6">
    <location>
        <begin position="107"/>
        <end position="128"/>
    </location>
</feature>
<evidence type="ECO:0000313" key="7">
    <source>
        <dbReference type="EMBL" id="MBK4739064.1"/>
    </source>
</evidence>
<feature type="transmembrane region" description="Helical" evidence="6">
    <location>
        <begin position="135"/>
        <end position="154"/>
    </location>
</feature>
<comment type="subcellular location">
    <subcellularLocation>
        <location evidence="1">Cell membrane</location>
        <topology evidence="1">Multi-pass membrane protein</topology>
    </subcellularLocation>
</comment>
<dbReference type="GO" id="GO:0015658">
    <property type="term" value="F:branched-chain amino acid transmembrane transporter activity"/>
    <property type="evidence" value="ECO:0007669"/>
    <property type="project" value="InterPro"/>
</dbReference>
<feature type="transmembrane region" description="Helical" evidence="6">
    <location>
        <begin position="270"/>
        <end position="295"/>
    </location>
</feature>
<gene>
    <name evidence="7" type="ORF">JJB74_31055</name>
</gene>
<keyword evidence="2" id="KW-1003">Cell membrane</keyword>
<comment type="caution">
    <text evidence="7">The sequence shown here is derived from an EMBL/GenBank/DDBJ whole genome shotgun (WGS) entry which is preliminary data.</text>
</comment>
<name>A0A934T3M2_9BURK</name>
<feature type="transmembrane region" description="Helical" evidence="6">
    <location>
        <begin position="57"/>
        <end position="77"/>
    </location>
</feature>
<sequence>MNNLKLKVKQGQVLAASPARPVVAALRRTGNPGMIALAAFAALAALVPLLVTNPFLIAIGNLVLINAVVAISLTLLLGTTGQLSLGHAAFYALGAFVSANLSGHLGWPVYLTVPIAVVSVSLFGWGIARLFLRLSGYYLAVATLGIGLLLGIVLRNELKLSGGPDGMPVAPLEVFGKALSEQAWYWTFLALLVLVIVAANNLLRSPAGRALRSLHDAEIAAKTSGVDTQAYKIKVFVFSCGLVGLMGALYGHYSAFITPASASFVRSVEYVMMVVIGGIGSVPGAVIGAGIVTLLPNVLAGMEHYEILLIGCILLVTILFMPKGLVPTLQKLANRISNKERP</sequence>
<dbReference type="InterPro" id="IPR001851">
    <property type="entry name" value="ABC_transp_permease"/>
</dbReference>
<evidence type="ECO:0000256" key="5">
    <source>
        <dbReference type="ARBA" id="ARBA00023136"/>
    </source>
</evidence>
<dbReference type="PANTHER" id="PTHR30482">
    <property type="entry name" value="HIGH-AFFINITY BRANCHED-CHAIN AMINO ACID TRANSPORT SYSTEM PERMEASE"/>
    <property type="match status" value="1"/>
</dbReference>
<keyword evidence="4 6" id="KW-1133">Transmembrane helix</keyword>
<dbReference type="InterPro" id="IPR043428">
    <property type="entry name" value="LivM-like"/>
</dbReference>
<evidence type="ECO:0000256" key="1">
    <source>
        <dbReference type="ARBA" id="ARBA00004651"/>
    </source>
</evidence>
<evidence type="ECO:0000313" key="8">
    <source>
        <dbReference type="Proteomes" id="UP000622890"/>
    </source>
</evidence>
<proteinExistence type="predicted"/>
<dbReference type="PANTHER" id="PTHR30482:SF10">
    <property type="entry name" value="HIGH-AFFINITY BRANCHED-CHAIN AMINO ACID TRANSPORT PROTEIN BRAE"/>
    <property type="match status" value="1"/>
</dbReference>
<accession>A0A934T3M2</accession>
<keyword evidence="3 6" id="KW-0812">Transmembrane</keyword>
<feature type="transmembrane region" description="Helical" evidence="6">
    <location>
        <begin position="231"/>
        <end position="250"/>
    </location>
</feature>
<keyword evidence="8" id="KW-1185">Reference proteome</keyword>
<evidence type="ECO:0000256" key="2">
    <source>
        <dbReference type="ARBA" id="ARBA00022475"/>
    </source>
</evidence>
<dbReference type="RefSeq" id="WP_200598433.1">
    <property type="nucleotide sequence ID" value="NZ_JAEPBG010000036.1"/>
</dbReference>
<feature type="transmembrane region" description="Helical" evidence="6">
    <location>
        <begin position="183"/>
        <end position="203"/>
    </location>
</feature>